<proteinExistence type="predicted"/>
<dbReference type="Proteomes" id="UP000315280">
    <property type="component" value="Segment"/>
</dbReference>
<dbReference type="EMBL" id="MN062720">
    <property type="protein sequence ID" value="QDP45540.1"/>
    <property type="molecule type" value="Genomic_DNA"/>
</dbReference>
<accession>A0A516KV24</accession>
<reference evidence="1 2" key="1">
    <citation type="submission" date="2019-06" db="EMBL/GenBank/DDBJ databases">
        <authorList>
            <person name="Austin C.R."/>
            <person name="Baumgardner C.A."/>
            <person name="Baysinger H.J."/>
            <person name="David A.M."/>
            <person name="Folse N.B."/>
            <person name="Gammon C.A."/>
            <person name="Garcia V.M."/>
            <person name="Gobble C.S."/>
            <person name="Herold B.N."/>
            <person name="Huamancondor M.S."/>
            <person name="Matheson G.R."/>
            <person name="Mondragon I."/>
            <person name="Nemes S.A."/>
            <person name="Neri L.M."/>
            <person name="Renaud V.D."/>
            <person name="Rigsbee E.A."/>
            <person name="Rockette B.M."/>
            <person name="Santiago M.R."/>
            <person name="Savage M.D."/>
            <person name="Simpson J.M."/>
            <person name="Slentz J.N."/>
            <person name="Spencer B.G."/>
            <person name="White D.J."/>
            <person name="Yarboro C.B."/>
            <person name="Anderson E.L."/>
            <person name="Wallen J.R."/>
            <person name="Gainey M.D."/>
            <person name="Garlena R.A."/>
            <person name="Russell D.A."/>
            <person name="Pope W.H."/>
            <person name="Jacobs-Sera D."/>
            <person name="Hatfull G.F."/>
        </authorList>
    </citation>
    <scope>NUCLEOTIDE SEQUENCE [LARGE SCALE GENOMIC DNA]</scope>
</reference>
<evidence type="ECO:0000313" key="2">
    <source>
        <dbReference type="Proteomes" id="UP000315280"/>
    </source>
</evidence>
<protein>
    <submittedName>
        <fullName evidence="1">Uncharacterized protein</fullName>
    </submittedName>
</protein>
<evidence type="ECO:0000313" key="1">
    <source>
        <dbReference type="EMBL" id="QDP45540.1"/>
    </source>
</evidence>
<keyword evidence="2" id="KW-1185">Reference proteome</keyword>
<organism evidence="1 2">
    <name type="scientific">Microbacterium phage FuzzBuster</name>
    <dbReference type="NCBI Taxonomy" id="2590935"/>
    <lineage>
        <taxon>Viruses</taxon>
        <taxon>Duplodnaviria</taxon>
        <taxon>Heunggongvirae</taxon>
        <taxon>Uroviricota</taxon>
        <taxon>Caudoviricetes</taxon>
        <taxon>Hodgkinviridae</taxon>
        <taxon>Fuzzbustervirus</taxon>
        <taxon>Fuzzbustervirus fuzzbuster</taxon>
    </lineage>
</organism>
<gene>
    <name evidence="1" type="primary">56</name>
    <name evidence="1" type="ORF">SEA_FUZZBUSTER_56</name>
</gene>
<name>A0A516KV24_9CAUD</name>
<sequence length="80" mass="9130">MMSKTCETGKVRHTSLARAKTAAHAFARELNREKRIAQNMYAYRCSTCRGWHLTRQAGWSNVTLVMQAAPESLQRWAMDG</sequence>